<keyword evidence="1" id="KW-0812">Transmembrane</keyword>
<dbReference type="Proteomes" id="UP000002878">
    <property type="component" value="Chromosome"/>
</dbReference>
<organism evidence="2 3">
    <name type="scientific">Bacillus amyloliquefaciens (strain Y2)</name>
    <name type="common">Bacillus amyloliquefaciens subsp. plantarum (strain B9601-Y2)</name>
    <dbReference type="NCBI Taxonomy" id="1155777"/>
    <lineage>
        <taxon>Bacteria</taxon>
        <taxon>Bacillati</taxon>
        <taxon>Bacillota</taxon>
        <taxon>Bacilli</taxon>
        <taxon>Bacillales</taxon>
        <taxon>Bacillaceae</taxon>
        <taxon>Bacillus</taxon>
        <taxon>Bacillus amyloliquefaciens group</taxon>
    </lineage>
</organism>
<dbReference type="KEGG" id="bqy:MUS_3735"/>
<name>I2CAC4_BACAY</name>
<reference evidence="2 3" key="1">
    <citation type="journal article" date="2012" name="J. Biotechnol.">
        <title>Genome sequence of the plant growth promoting strain Bacillus amyloliquefaciens subsp. plantarum B9601-Y2 and expression of mersacidin and other secondary metabolites.</title>
        <authorList>
            <person name="He P."/>
            <person name="Hao K."/>
            <person name="Blom J."/>
            <person name="Ruckert C."/>
            <person name="Vater J."/>
            <person name="Mao Z."/>
            <person name="Wu Y."/>
            <person name="Hou M."/>
            <person name="He P."/>
            <person name="He Y."/>
            <person name="Borriss R."/>
        </authorList>
    </citation>
    <scope>NUCLEOTIDE SEQUENCE [LARGE SCALE GENOMIC DNA]</scope>
    <source>
        <strain evidence="2">Y2</strain>
    </source>
</reference>
<dbReference type="HOGENOM" id="CLU_3339520_0_0_9"/>
<feature type="transmembrane region" description="Helical" evidence="1">
    <location>
        <begin position="12"/>
        <end position="31"/>
    </location>
</feature>
<sequence>MPNDMTRIHTFFIQVPPHFLSSAAFSLFLYTKLKKQF</sequence>
<evidence type="ECO:0000256" key="1">
    <source>
        <dbReference type="SAM" id="Phobius"/>
    </source>
</evidence>
<dbReference type="EMBL" id="CP003332">
    <property type="protein sequence ID" value="AFJ63598.1"/>
    <property type="molecule type" value="Genomic_DNA"/>
</dbReference>
<accession>I2CAC4</accession>
<evidence type="ECO:0000313" key="2">
    <source>
        <dbReference type="EMBL" id="AFJ63598.1"/>
    </source>
</evidence>
<gene>
    <name evidence="2" type="ORF">MUS_3735</name>
</gene>
<keyword evidence="1" id="KW-1133">Transmembrane helix</keyword>
<protein>
    <submittedName>
        <fullName evidence="2">Uncharacterized protein</fullName>
    </submittedName>
</protein>
<keyword evidence="1" id="KW-0472">Membrane</keyword>
<dbReference type="PATRIC" id="fig|1126211.3.peg.3556"/>
<dbReference type="AlphaFoldDB" id="I2CAC4"/>
<evidence type="ECO:0000313" key="3">
    <source>
        <dbReference type="Proteomes" id="UP000002878"/>
    </source>
</evidence>
<proteinExistence type="predicted"/>